<protein>
    <submittedName>
        <fullName evidence="1">Uncharacterized protein</fullName>
    </submittedName>
</protein>
<reference evidence="2" key="1">
    <citation type="submission" date="2018-05" db="EMBL/GenBank/DDBJ databases">
        <title>Leptospira yasudae sp. nov. and Leptospira stimsonii sp. nov., two pathogenic species of the genus Leptospira isolated from environmental sources.</title>
        <authorList>
            <person name="Casanovas-Massana A."/>
            <person name="Hamond C."/>
            <person name="Santos L.A."/>
            <person name="Hacker K.P."/>
            <person name="Balassiano I."/>
            <person name="Medeiros M.A."/>
            <person name="Reis M.G."/>
            <person name="Ko A.I."/>
            <person name="Wunder E.A."/>
        </authorList>
    </citation>
    <scope>NUCLEOTIDE SEQUENCE [LARGE SCALE GENOMIC DNA]</scope>
    <source>
        <strain evidence="2">AMB6-RJ</strain>
    </source>
</reference>
<proteinExistence type="predicted"/>
<organism evidence="1 2">
    <name type="scientific">Leptospira stimsonii</name>
    <dbReference type="NCBI Taxonomy" id="2202203"/>
    <lineage>
        <taxon>Bacteria</taxon>
        <taxon>Pseudomonadati</taxon>
        <taxon>Spirochaetota</taxon>
        <taxon>Spirochaetia</taxon>
        <taxon>Leptospirales</taxon>
        <taxon>Leptospiraceae</taxon>
        <taxon>Leptospira</taxon>
    </lineage>
</organism>
<sequence>METVFRIAVLLFGYLVFNPSRNLEEETLRRFNSFLRICSLSELRRFSFQDYEFSSWRGEIRNINSSIAVHSIQNGKVYRESSLSERLCISCQNAVILSKFFKLVELVKIFAAKRRF</sequence>
<evidence type="ECO:0000313" key="1">
    <source>
        <dbReference type="EMBL" id="RHX88660.1"/>
    </source>
</evidence>
<comment type="caution">
    <text evidence="1">The sequence shown here is derived from an EMBL/GenBank/DDBJ whole genome shotgun (WGS) entry which is preliminary data.</text>
</comment>
<dbReference type="EMBL" id="QHCS01000001">
    <property type="protein sequence ID" value="RHX88660.1"/>
    <property type="molecule type" value="Genomic_DNA"/>
</dbReference>
<dbReference type="Proteomes" id="UP000266669">
    <property type="component" value="Unassembled WGS sequence"/>
</dbReference>
<name>A0A8B3CY55_9LEPT</name>
<evidence type="ECO:0000313" key="2">
    <source>
        <dbReference type="Proteomes" id="UP000266669"/>
    </source>
</evidence>
<dbReference type="AlphaFoldDB" id="A0A8B3CY55"/>
<accession>A0A8B3CY55</accession>
<gene>
    <name evidence="1" type="ORF">DLM78_06990</name>
</gene>